<evidence type="ECO:0000259" key="6">
    <source>
        <dbReference type="Pfam" id="PF00413"/>
    </source>
</evidence>
<dbReference type="Pfam" id="PF00413">
    <property type="entry name" value="Peptidase_M10"/>
    <property type="match status" value="1"/>
</dbReference>
<evidence type="ECO:0000313" key="8">
    <source>
        <dbReference type="Proteomes" id="UP000438120"/>
    </source>
</evidence>
<keyword evidence="7" id="KW-0482">Metalloprotease</keyword>
<dbReference type="GO" id="GO:0006508">
    <property type="term" value="P:proteolysis"/>
    <property type="evidence" value="ECO:0007669"/>
    <property type="project" value="UniProtKB-KW"/>
</dbReference>
<dbReference type="Gene3D" id="3.40.390.10">
    <property type="entry name" value="Collagenase (Catalytic Domain)"/>
    <property type="match status" value="1"/>
</dbReference>
<keyword evidence="2" id="KW-0479">Metal-binding</keyword>
<sequence length="221" mass="24766">MRKFFNFLKNLLVLTCLIGVAWTYQDQIKDVAADWGSKLAGCLPDSLSTADLAEKTISENSKSTIKNTTGYTWPKKTATVYIDLKRSSQVDLYNATINAMAAWNQTGAFRFKQASSKKKAQIVVVSAYKSDGAAGLTTYKYSSRNRRLYSAKVSLNTYYLDSSYYNYSQARIVNTVEHELGHAIGLDHRNGVTVMYPTGSLYTIQPKDIALVKKIYKGKKF</sequence>
<dbReference type="GO" id="GO:0004222">
    <property type="term" value="F:metalloendopeptidase activity"/>
    <property type="evidence" value="ECO:0007669"/>
    <property type="project" value="InterPro"/>
</dbReference>
<dbReference type="Proteomes" id="UP000438120">
    <property type="component" value="Unassembled WGS sequence"/>
</dbReference>
<accession>A0A6A8ME87</accession>
<feature type="chain" id="PRO_5038446568" evidence="5">
    <location>
        <begin position="22"/>
        <end position="221"/>
    </location>
</feature>
<evidence type="ECO:0000313" key="7">
    <source>
        <dbReference type="EMBL" id="MST87101.1"/>
    </source>
</evidence>
<dbReference type="GO" id="GO:0008270">
    <property type="term" value="F:zinc ion binding"/>
    <property type="evidence" value="ECO:0007669"/>
    <property type="project" value="InterPro"/>
</dbReference>
<name>A0A6A8ME87_9LACO</name>
<dbReference type="InterPro" id="IPR024079">
    <property type="entry name" value="MetalloPept_cat_dom_sf"/>
</dbReference>
<keyword evidence="8" id="KW-1185">Reference proteome</keyword>
<proteinExistence type="predicted"/>
<dbReference type="RefSeq" id="WP_154548539.1">
    <property type="nucleotide sequence ID" value="NZ_VUMX01000012.1"/>
</dbReference>
<keyword evidence="1 7" id="KW-0645">Protease</keyword>
<keyword evidence="4" id="KW-0862">Zinc</keyword>
<dbReference type="AlphaFoldDB" id="A0A6A8ME87"/>
<feature type="domain" description="Peptidase M10 metallopeptidase" evidence="6">
    <location>
        <begin position="73"/>
        <end position="216"/>
    </location>
</feature>
<evidence type="ECO:0000256" key="5">
    <source>
        <dbReference type="SAM" id="SignalP"/>
    </source>
</evidence>
<organism evidence="7 8">
    <name type="scientific">Lactobacillus porci</name>
    <dbReference type="NCBI Taxonomy" id="2012477"/>
    <lineage>
        <taxon>Bacteria</taxon>
        <taxon>Bacillati</taxon>
        <taxon>Bacillota</taxon>
        <taxon>Bacilli</taxon>
        <taxon>Lactobacillales</taxon>
        <taxon>Lactobacillaceae</taxon>
        <taxon>Lactobacillus</taxon>
    </lineage>
</organism>
<dbReference type="CDD" id="cd04268">
    <property type="entry name" value="ZnMc_MMP_like"/>
    <property type="match status" value="1"/>
</dbReference>
<feature type="signal peptide" evidence="5">
    <location>
        <begin position="1"/>
        <end position="21"/>
    </location>
</feature>
<evidence type="ECO:0000256" key="1">
    <source>
        <dbReference type="ARBA" id="ARBA00022670"/>
    </source>
</evidence>
<keyword evidence="5" id="KW-0732">Signal</keyword>
<dbReference type="InterPro" id="IPR001818">
    <property type="entry name" value="Pept_M10_metallopeptidase"/>
</dbReference>
<keyword evidence="3" id="KW-0378">Hydrolase</keyword>
<evidence type="ECO:0000256" key="4">
    <source>
        <dbReference type="ARBA" id="ARBA00022833"/>
    </source>
</evidence>
<dbReference type="EMBL" id="VUMX01000012">
    <property type="protein sequence ID" value="MST87101.1"/>
    <property type="molecule type" value="Genomic_DNA"/>
</dbReference>
<dbReference type="GO" id="GO:0031012">
    <property type="term" value="C:extracellular matrix"/>
    <property type="evidence" value="ECO:0007669"/>
    <property type="project" value="InterPro"/>
</dbReference>
<dbReference type="OrthoDB" id="2148705at2"/>
<dbReference type="SUPFAM" id="SSF55486">
    <property type="entry name" value="Metalloproteases ('zincins'), catalytic domain"/>
    <property type="match status" value="1"/>
</dbReference>
<gene>
    <name evidence="7" type="ORF">FYJ62_05490</name>
</gene>
<evidence type="ECO:0000256" key="2">
    <source>
        <dbReference type="ARBA" id="ARBA00022723"/>
    </source>
</evidence>
<comment type="caution">
    <text evidence="7">The sequence shown here is derived from an EMBL/GenBank/DDBJ whole genome shotgun (WGS) entry which is preliminary data.</text>
</comment>
<reference evidence="7 8" key="1">
    <citation type="submission" date="2019-08" db="EMBL/GenBank/DDBJ databases">
        <title>In-depth cultivation of the pig gut microbiome towards novel bacterial diversity and tailored functional studies.</title>
        <authorList>
            <person name="Wylensek D."/>
            <person name="Hitch T.C.A."/>
            <person name="Clavel T."/>
        </authorList>
    </citation>
    <scope>NUCLEOTIDE SEQUENCE [LARGE SCALE GENOMIC DNA]</scope>
    <source>
        <strain evidence="7 8">Bifido-178-WT-2B</strain>
    </source>
</reference>
<evidence type="ECO:0000256" key="3">
    <source>
        <dbReference type="ARBA" id="ARBA00022801"/>
    </source>
</evidence>
<protein>
    <submittedName>
        <fullName evidence="7">Matrixin family metalloprotease</fullName>
    </submittedName>
</protein>